<evidence type="ECO:0000313" key="1">
    <source>
        <dbReference type="EMBL" id="KAH9420260.1"/>
    </source>
</evidence>
<dbReference type="Proteomes" id="UP000887458">
    <property type="component" value="Unassembled WGS sequence"/>
</dbReference>
<organism evidence="1 2">
    <name type="scientific">Dermatophagoides pteronyssinus</name>
    <name type="common">European house dust mite</name>
    <dbReference type="NCBI Taxonomy" id="6956"/>
    <lineage>
        <taxon>Eukaryota</taxon>
        <taxon>Metazoa</taxon>
        <taxon>Ecdysozoa</taxon>
        <taxon>Arthropoda</taxon>
        <taxon>Chelicerata</taxon>
        <taxon>Arachnida</taxon>
        <taxon>Acari</taxon>
        <taxon>Acariformes</taxon>
        <taxon>Sarcoptiformes</taxon>
        <taxon>Astigmata</taxon>
        <taxon>Psoroptidia</taxon>
        <taxon>Analgoidea</taxon>
        <taxon>Pyroglyphidae</taxon>
        <taxon>Dermatophagoidinae</taxon>
        <taxon>Dermatophagoides</taxon>
    </lineage>
</organism>
<dbReference type="EMBL" id="NJHN03000051">
    <property type="protein sequence ID" value="KAH9420260.1"/>
    <property type="molecule type" value="Genomic_DNA"/>
</dbReference>
<feature type="non-terminal residue" evidence="1">
    <location>
        <position position="135"/>
    </location>
</feature>
<sequence length="135" mass="15375">TGYFSFIGVDIYFKYVIFLLESKQSAGSSNTSKSFVITNTRFFVLPIANTYDCIKSLASGPGPTTLLQIFFNSLLTSFDAVIVFYNYSLIEIFLKSIEQLVNRNNINQQNHNHYLFALLFDIVAVAMKDCYCIIF</sequence>
<evidence type="ECO:0000313" key="2">
    <source>
        <dbReference type="Proteomes" id="UP000887458"/>
    </source>
</evidence>
<feature type="non-terminal residue" evidence="1">
    <location>
        <position position="1"/>
    </location>
</feature>
<comment type="caution">
    <text evidence="1">The sequence shown here is derived from an EMBL/GenBank/DDBJ whole genome shotgun (WGS) entry which is preliminary data.</text>
</comment>
<name>A0ABQ8JCC6_DERPT</name>
<reference evidence="1 2" key="1">
    <citation type="journal article" date="2018" name="J. Allergy Clin. Immunol.">
        <title>High-quality assembly of Dermatophagoides pteronyssinus genome and transcriptome reveals a wide range of novel allergens.</title>
        <authorList>
            <person name="Liu X.Y."/>
            <person name="Yang K.Y."/>
            <person name="Wang M.Q."/>
            <person name="Kwok J.S."/>
            <person name="Zeng X."/>
            <person name="Yang Z."/>
            <person name="Xiao X.J."/>
            <person name="Lau C.P."/>
            <person name="Li Y."/>
            <person name="Huang Z.M."/>
            <person name="Ba J.G."/>
            <person name="Yim A.K."/>
            <person name="Ouyang C.Y."/>
            <person name="Ngai S.M."/>
            <person name="Chan T.F."/>
            <person name="Leung E.L."/>
            <person name="Liu L."/>
            <person name="Liu Z.G."/>
            <person name="Tsui S.K."/>
        </authorList>
    </citation>
    <scope>NUCLEOTIDE SEQUENCE [LARGE SCALE GENOMIC DNA]</scope>
    <source>
        <strain evidence="1">Derp</strain>
    </source>
</reference>
<proteinExistence type="predicted"/>
<keyword evidence="2" id="KW-1185">Reference proteome</keyword>
<protein>
    <submittedName>
        <fullName evidence="1">Uncharacterized protein</fullName>
    </submittedName>
</protein>
<reference evidence="1 2" key="2">
    <citation type="journal article" date="2022" name="Mol. Biol. Evol.">
        <title>Comparative Genomics Reveals Insights into the Divergent Evolution of Astigmatic Mites and Household Pest Adaptations.</title>
        <authorList>
            <person name="Xiong Q."/>
            <person name="Wan A.T."/>
            <person name="Liu X."/>
            <person name="Fung C.S."/>
            <person name="Xiao X."/>
            <person name="Malainual N."/>
            <person name="Hou J."/>
            <person name="Wang L."/>
            <person name="Wang M."/>
            <person name="Yang K.Y."/>
            <person name="Cui Y."/>
            <person name="Leung E.L."/>
            <person name="Nong W."/>
            <person name="Shin S.K."/>
            <person name="Au S.W."/>
            <person name="Jeong K.Y."/>
            <person name="Chew F.T."/>
            <person name="Hui J.H."/>
            <person name="Leung T.F."/>
            <person name="Tungtrongchitr A."/>
            <person name="Zhong N."/>
            <person name="Liu Z."/>
            <person name="Tsui S.K."/>
        </authorList>
    </citation>
    <scope>NUCLEOTIDE SEQUENCE [LARGE SCALE GENOMIC DNA]</scope>
    <source>
        <strain evidence="1">Derp</strain>
    </source>
</reference>
<gene>
    <name evidence="1" type="ORF">DERP_011172</name>
</gene>
<accession>A0ABQ8JCC6</accession>